<gene>
    <name evidence="3" type="ORF">FJT64_017585</name>
</gene>
<feature type="transmembrane region" description="Helical" evidence="2">
    <location>
        <begin position="112"/>
        <end position="133"/>
    </location>
</feature>
<comment type="caution">
    <text evidence="3">The sequence shown here is derived from an EMBL/GenBank/DDBJ whole genome shotgun (WGS) entry which is preliminary data.</text>
</comment>
<keyword evidence="2" id="KW-0472">Membrane</keyword>
<feature type="region of interest" description="Disordered" evidence="1">
    <location>
        <begin position="140"/>
        <end position="170"/>
    </location>
</feature>
<evidence type="ECO:0000256" key="2">
    <source>
        <dbReference type="SAM" id="Phobius"/>
    </source>
</evidence>
<accession>A0A6A4XBA5</accession>
<keyword evidence="4" id="KW-1185">Reference proteome</keyword>
<protein>
    <submittedName>
        <fullName evidence="3">Uncharacterized protein</fullName>
    </submittedName>
</protein>
<evidence type="ECO:0000313" key="4">
    <source>
        <dbReference type="Proteomes" id="UP000440578"/>
    </source>
</evidence>
<evidence type="ECO:0000313" key="3">
    <source>
        <dbReference type="EMBL" id="KAF0311642.1"/>
    </source>
</evidence>
<sequence length="170" mass="17760">MIGAMPAIAVRHQRGHQAKSDDKTRLGRPSTLMIDHRPGHSGALSPSRLSTTASPAAPEPPQPCSWDCGMLCGRLSLLHVIVVLVLLGITLLVVGLVQLAPDAAMGPHKLPLIGTGAGLLLLGFTCLVCMCLFQKISKRRSEGTDGGGSGLKVQVQSTTDAQESEPALKV</sequence>
<feature type="transmembrane region" description="Helical" evidence="2">
    <location>
        <begin position="77"/>
        <end position="100"/>
    </location>
</feature>
<keyword evidence="2" id="KW-1133">Transmembrane helix</keyword>
<feature type="region of interest" description="Disordered" evidence="1">
    <location>
        <begin position="11"/>
        <end position="58"/>
    </location>
</feature>
<dbReference type="Proteomes" id="UP000440578">
    <property type="component" value="Unassembled WGS sequence"/>
</dbReference>
<name>A0A6A4XBA5_AMPAM</name>
<evidence type="ECO:0000256" key="1">
    <source>
        <dbReference type="SAM" id="MobiDB-lite"/>
    </source>
</evidence>
<organism evidence="3 4">
    <name type="scientific">Amphibalanus amphitrite</name>
    <name type="common">Striped barnacle</name>
    <name type="synonym">Balanus amphitrite</name>
    <dbReference type="NCBI Taxonomy" id="1232801"/>
    <lineage>
        <taxon>Eukaryota</taxon>
        <taxon>Metazoa</taxon>
        <taxon>Ecdysozoa</taxon>
        <taxon>Arthropoda</taxon>
        <taxon>Crustacea</taxon>
        <taxon>Multicrustacea</taxon>
        <taxon>Cirripedia</taxon>
        <taxon>Thoracica</taxon>
        <taxon>Thoracicalcarea</taxon>
        <taxon>Balanomorpha</taxon>
        <taxon>Balanoidea</taxon>
        <taxon>Balanidae</taxon>
        <taxon>Amphibalaninae</taxon>
        <taxon>Amphibalanus</taxon>
    </lineage>
</organism>
<reference evidence="3 4" key="1">
    <citation type="submission" date="2019-07" db="EMBL/GenBank/DDBJ databases">
        <title>Draft genome assembly of a fouling barnacle, Amphibalanus amphitrite (Darwin, 1854): The first reference genome for Thecostraca.</title>
        <authorList>
            <person name="Kim W."/>
        </authorList>
    </citation>
    <scope>NUCLEOTIDE SEQUENCE [LARGE SCALE GENOMIC DNA]</scope>
    <source>
        <strain evidence="3">SNU_AA5</strain>
        <tissue evidence="3">Soma without cirri and trophi</tissue>
    </source>
</reference>
<dbReference type="AlphaFoldDB" id="A0A6A4XBA5"/>
<proteinExistence type="predicted"/>
<keyword evidence="2" id="KW-0812">Transmembrane</keyword>
<dbReference type="EMBL" id="VIIS01000224">
    <property type="protein sequence ID" value="KAF0311642.1"/>
    <property type="molecule type" value="Genomic_DNA"/>
</dbReference>